<organism evidence="2 3">
    <name type="scientific">Roseimaritima multifibrata</name>
    <dbReference type="NCBI Taxonomy" id="1930274"/>
    <lineage>
        <taxon>Bacteria</taxon>
        <taxon>Pseudomonadati</taxon>
        <taxon>Planctomycetota</taxon>
        <taxon>Planctomycetia</taxon>
        <taxon>Pirellulales</taxon>
        <taxon>Pirellulaceae</taxon>
        <taxon>Roseimaritima</taxon>
    </lineage>
</organism>
<dbReference type="OrthoDB" id="7928618at2"/>
<sequence length="681" mass="74302">MKSSPQVTVPRCELPLPTGCRWRRRCAAGVLLIAQFGWLGSISYGQPQGYPVTYTQAPPPVQPTTPSPLPAPTRLPPAGQATSPDSGPFEILPTPNATKVPQRLPGVDDFQNHRPLQAPAAPMQNPPAAPSSPLGDPIPRIPQWDLLESNPNRLDLPPAGPAMPFTPPFPSGPSVPAAPSPQQSNDPLFQPTPSHSPVQPKAPADTSHAQQPAPNPADPLELFSCPLPEWNDFSPTPLPMGSEFYDPSAQQYVYDAKYDVPTQRPLIEWGIPFYAPGMMPRGGTLFGETNLLHPAFYMYGDYRIGASTGRNAGGRIDNVAHRLNLDLDLRLTATERFHAFIGPLNQATQFSQFRLEDGSVEYDSFVNLNPVTGFFEGDIGAMLGGLDGTPSPFEMPVALGLVPLLFQNGVWMEDAVTAAAITIPAKHSVLLDWSNFDITGFAVADQLNSPAFGADNHAAQALGIAAFIDAYDGYIETGYAYLNDRDDLGRSYHNLTASYTRRYFQRINNSLRIIINTGQDLDKSQRTADGGLFLIENSLVTSSPMRIVPYLNLFYGWDRPQSVARAAVSGGILRNVGINFDPDGLNGQPTLDASANDTYGGTVGVDLLGADLDRQWILEMAYLGVHGSPTGRIAKGDQVGFATRYQFPISYRTLIRFDAMYGIRRADTDIYGTRMEWRWKF</sequence>
<keyword evidence="3" id="KW-1185">Reference proteome</keyword>
<evidence type="ECO:0000313" key="3">
    <source>
        <dbReference type="Proteomes" id="UP000320672"/>
    </source>
</evidence>
<dbReference type="EMBL" id="CP036262">
    <property type="protein sequence ID" value="QDS93442.1"/>
    <property type="molecule type" value="Genomic_DNA"/>
</dbReference>
<feature type="compositionally biased region" description="Pro residues" evidence="1">
    <location>
        <begin position="57"/>
        <end position="75"/>
    </location>
</feature>
<dbReference type="AlphaFoldDB" id="A0A517MEX7"/>
<feature type="compositionally biased region" description="Polar residues" evidence="1">
    <location>
        <begin position="185"/>
        <end position="197"/>
    </location>
</feature>
<dbReference type="Proteomes" id="UP000320672">
    <property type="component" value="Chromosome"/>
</dbReference>
<dbReference type="KEGG" id="rml:FF011L_22120"/>
<feature type="region of interest" description="Disordered" evidence="1">
    <location>
        <begin position="55"/>
        <end position="222"/>
    </location>
</feature>
<reference evidence="2 3" key="1">
    <citation type="submission" date="2019-02" db="EMBL/GenBank/DDBJ databases">
        <title>Deep-cultivation of Planctomycetes and their phenomic and genomic characterization uncovers novel biology.</title>
        <authorList>
            <person name="Wiegand S."/>
            <person name="Jogler M."/>
            <person name="Boedeker C."/>
            <person name="Pinto D."/>
            <person name="Vollmers J."/>
            <person name="Rivas-Marin E."/>
            <person name="Kohn T."/>
            <person name="Peeters S.H."/>
            <person name="Heuer A."/>
            <person name="Rast P."/>
            <person name="Oberbeckmann S."/>
            <person name="Bunk B."/>
            <person name="Jeske O."/>
            <person name="Meyerdierks A."/>
            <person name="Storesund J.E."/>
            <person name="Kallscheuer N."/>
            <person name="Luecker S."/>
            <person name="Lage O.M."/>
            <person name="Pohl T."/>
            <person name="Merkel B.J."/>
            <person name="Hornburger P."/>
            <person name="Mueller R.-W."/>
            <person name="Bruemmer F."/>
            <person name="Labrenz M."/>
            <person name="Spormann A.M."/>
            <person name="Op den Camp H."/>
            <person name="Overmann J."/>
            <person name="Amann R."/>
            <person name="Jetten M.S.M."/>
            <person name="Mascher T."/>
            <person name="Medema M.H."/>
            <person name="Devos D.P."/>
            <person name="Kaster A.-K."/>
            <person name="Ovreas L."/>
            <person name="Rohde M."/>
            <person name="Galperin M.Y."/>
            <person name="Jogler C."/>
        </authorList>
    </citation>
    <scope>NUCLEOTIDE SEQUENCE [LARGE SCALE GENOMIC DNA]</scope>
    <source>
        <strain evidence="2 3">FF011L</strain>
    </source>
</reference>
<accession>A0A517MEX7</accession>
<name>A0A517MEX7_9BACT</name>
<gene>
    <name evidence="2" type="ORF">FF011L_22120</name>
</gene>
<dbReference type="RefSeq" id="WP_145351607.1">
    <property type="nucleotide sequence ID" value="NZ_CP036262.1"/>
</dbReference>
<evidence type="ECO:0000313" key="2">
    <source>
        <dbReference type="EMBL" id="QDS93442.1"/>
    </source>
</evidence>
<evidence type="ECO:0000256" key="1">
    <source>
        <dbReference type="SAM" id="MobiDB-lite"/>
    </source>
</evidence>
<protein>
    <submittedName>
        <fullName evidence="2">Uncharacterized protein</fullName>
    </submittedName>
</protein>
<proteinExistence type="predicted"/>
<feature type="compositionally biased region" description="Pro residues" evidence="1">
    <location>
        <begin position="158"/>
        <end position="179"/>
    </location>
</feature>